<accession>A0A2K3KIR6</accession>
<sequence>MDFKIMGIDFEIKYKPGKENNVAYALSRQMQYNTLTTVQCEAWEGLEDEVQNDAKLHGIVKGLIVDPFSHHGFK</sequence>
<name>A0A2K3KIR6_TRIPR</name>
<evidence type="ECO:0000313" key="2">
    <source>
        <dbReference type="Proteomes" id="UP000236291"/>
    </source>
</evidence>
<dbReference type="Proteomes" id="UP000236291">
    <property type="component" value="Unassembled WGS sequence"/>
</dbReference>
<organism evidence="1 2">
    <name type="scientific">Trifolium pratense</name>
    <name type="common">Red clover</name>
    <dbReference type="NCBI Taxonomy" id="57577"/>
    <lineage>
        <taxon>Eukaryota</taxon>
        <taxon>Viridiplantae</taxon>
        <taxon>Streptophyta</taxon>
        <taxon>Embryophyta</taxon>
        <taxon>Tracheophyta</taxon>
        <taxon>Spermatophyta</taxon>
        <taxon>Magnoliopsida</taxon>
        <taxon>eudicotyledons</taxon>
        <taxon>Gunneridae</taxon>
        <taxon>Pentapetalae</taxon>
        <taxon>rosids</taxon>
        <taxon>fabids</taxon>
        <taxon>Fabales</taxon>
        <taxon>Fabaceae</taxon>
        <taxon>Papilionoideae</taxon>
        <taxon>50 kb inversion clade</taxon>
        <taxon>NPAAA clade</taxon>
        <taxon>Hologalegina</taxon>
        <taxon>IRL clade</taxon>
        <taxon>Trifolieae</taxon>
        <taxon>Trifolium</taxon>
    </lineage>
</organism>
<proteinExistence type="predicted"/>
<feature type="non-terminal residue" evidence="1">
    <location>
        <position position="74"/>
    </location>
</feature>
<dbReference type="EMBL" id="ASHM01189713">
    <property type="protein sequence ID" value="PNX66153.1"/>
    <property type="molecule type" value="Genomic_DNA"/>
</dbReference>
<comment type="caution">
    <text evidence="1">The sequence shown here is derived from an EMBL/GenBank/DDBJ whole genome shotgun (WGS) entry which is preliminary data.</text>
</comment>
<evidence type="ECO:0000313" key="1">
    <source>
        <dbReference type="EMBL" id="PNX66153.1"/>
    </source>
</evidence>
<reference evidence="1 2" key="2">
    <citation type="journal article" date="2017" name="Front. Plant Sci.">
        <title>Gene Classification and Mining of Molecular Markers Useful in Red Clover (Trifolium pratense) Breeding.</title>
        <authorList>
            <person name="Istvanek J."/>
            <person name="Dluhosova J."/>
            <person name="Dluhos P."/>
            <person name="Patkova L."/>
            <person name="Nedelnik J."/>
            <person name="Repkova J."/>
        </authorList>
    </citation>
    <scope>NUCLEOTIDE SEQUENCE [LARGE SCALE GENOMIC DNA]</scope>
    <source>
        <strain evidence="2">cv. Tatra</strain>
        <tissue evidence="1">Young leaves</tissue>
    </source>
</reference>
<dbReference type="AlphaFoldDB" id="A0A2K3KIR6"/>
<gene>
    <name evidence="1" type="ORF">L195_g062922</name>
</gene>
<reference evidence="1 2" key="1">
    <citation type="journal article" date="2014" name="Am. J. Bot.">
        <title>Genome assembly and annotation for red clover (Trifolium pratense; Fabaceae).</title>
        <authorList>
            <person name="Istvanek J."/>
            <person name="Jaros M."/>
            <person name="Krenek A."/>
            <person name="Repkova J."/>
        </authorList>
    </citation>
    <scope>NUCLEOTIDE SEQUENCE [LARGE SCALE GENOMIC DNA]</scope>
    <source>
        <strain evidence="2">cv. Tatra</strain>
        <tissue evidence="1">Young leaves</tissue>
    </source>
</reference>
<protein>
    <submittedName>
        <fullName evidence="1">Transposon Ty3 gag-pol polyprotein</fullName>
    </submittedName>
</protein>